<sequence>MTKHAKPIIYLIRHGEKDAKLSTGKDPLGLSAQGLTRAQGIVQVFGTTSPYNIQHIIAEKPNNNGRRARPYETVLPLANILGLKVDHSIDRDDVKAVAKAAEAYNGVGNVLICWEHGTLAKIAKALGVKGYSKKSGWSGHVEYPTQRYDLIWTIEAPYHEIDSVTSEGVVGLDSDISGAPVSQAST</sequence>
<evidence type="ECO:0008006" key="3">
    <source>
        <dbReference type="Google" id="ProtNLM"/>
    </source>
</evidence>
<gene>
    <name evidence="1" type="ORF">BT63DRAFT_424110</name>
</gene>
<name>A0A6A6UEU5_9PEZI</name>
<protein>
    <recommendedName>
        <fullName evidence="3">Phosphoglycerate mutase family protein</fullName>
    </recommendedName>
</protein>
<evidence type="ECO:0000313" key="1">
    <source>
        <dbReference type="EMBL" id="KAF2670156.1"/>
    </source>
</evidence>
<accession>A0A6A6UEU5</accession>
<dbReference type="EMBL" id="MU004234">
    <property type="protein sequence ID" value="KAF2670156.1"/>
    <property type="molecule type" value="Genomic_DNA"/>
</dbReference>
<reference evidence="1" key="1">
    <citation type="journal article" date="2020" name="Stud. Mycol.">
        <title>101 Dothideomycetes genomes: a test case for predicting lifestyles and emergence of pathogens.</title>
        <authorList>
            <person name="Haridas S."/>
            <person name="Albert R."/>
            <person name="Binder M."/>
            <person name="Bloem J."/>
            <person name="Labutti K."/>
            <person name="Salamov A."/>
            <person name="Andreopoulos B."/>
            <person name="Baker S."/>
            <person name="Barry K."/>
            <person name="Bills G."/>
            <person name="Bluhm B."/>
            <person name="Cannon C."/>
            <person name="Castanera R."/>
            <person name="Culley D."/>
            <person name="Daum C."/>
            <person name="Ezra D."/>
            <person name="Gonzalez J."/>
            <person name="Henrissat B."/>
            <person name="Kuo A."/>
            <person name="Liang C."/>
            <person name="Lipzen A."/>
            <person name="Lutzoni F."/>
            <person name="Magnuson J."/>
            <person name="Mondo S."/>
            <person name="Nolan M."/>
            <person name="Ohm R."/>
            <person name="Pangilinan J."/>
            <person name="Park H.-J."/>
            <person name="Ramirez L."/>
            <person name="Alfaro M."/>
            <person name="Sun H."/>
            <person name="Tritt A."/>
            <person name="Yoshinaga Y."/>
            <person name="Zwiers L.-H."/>
            <person name="Turgeon B."/>
            <person name="Goodwin S."/>
            <person name="Spatafora J."/>
            <person name="Crous P."/>
            <person name="Grigoriev I."/>
        </authorList>
    </citation>
    <scope>NUCLEOTIDE SEQUENCE</scope>
    <source>
        <strain evidence="1">CBS 115976</strain>
    </source>
</reference>
<keyword evidence="2" id="KW-1185">Reference proteome</keyword>
<organism evidence="1 2">
    <name type="scientific">Microthyrium microscopicum</name>
    <dbReference type="NCBI Taxonomy" id="703497"/>
    <lineage>
        <taxon>Eukaryota</taxon>
        <taxon>Fungi</taxon>
        <taxon>Dikarya</taxon>
        <taxon>Ascomycota</taxon>
        <taxon>Pezizomycotina</taxon>
        <taxon>Dothideomycetes</taxon>
        <taxon>Dothideomycetes incertae sedis</taxon>
        <taxon>Microthyriales</taxon>
        <taxon>Microthyriaceae</taxon>
        <taxon>Microthyrium</taxon>
    </lineage>
</organism>
<dbReference type="OrthoDB" id="425925at2759"/>
<evidence type="ECO:0000313" key="2">
    <source>
        <dbReference type="Proteomes" id="UP000799302"/>
    </source>
</evidence>
<dbReference type="Proteomes" id="UP000799302">
    <property type="component" value="Unassembled WGS sequence"/>
</dbReference>
<dbReference type="AlphaFoldDB" id="A0A6A6UEU5"/>
<proteinExistence type="predicted"/>